<dbReference type="Proteomes" id="UP000176967">
    <property type="component" value="Unassembled WGS sequence"/>
</dbReference>
<dbReference type="CDD" id="cd05379">
    <property type="entry name" value="CAP_bacterial"/>
    <property type="match status" value="1"/>
</dbReference>
<accession>A0A1F4VSF4</accession>
<dbReference type="PANTHER" id="PTHR31157">
    <property type="entry name" value="SCP DOMAIN-CONTAINING PROTEIN"/>
    <property type="match status" value="1"/>
</dbReference>
<dbReference type="EMBL" id="MEVL01000024">
    <property type="protein sequence ID" value="OGC60136.1"/>
    <property type="molecule type" value="Genomic_DNA"/>
</dbReference>
<keyword evidence="2" id="KW-1133">Transmembrane helix</keyword>
<evidence type="ECO:0000256" key="2">
    <source>
        <dbReference type="SAM" id="Phobius"/>
    </source>
</evidence>
<dbReference type="STRING" id="1802628.A2890_01490"/>
<sequence length="331" mass="35683">MINRTGKNLVKFCVKNACLILPYPETHARARLLKNSALFLYVLVLLSFQLYLYQASPRILGFATNIVTSELYQLVNQERAEQGLPVLARNTKLEQAAFKKAQDMFAKDYWAHYAPDGSTTPWQFILSAGYTYKYAGENLAKDFDTSTAVVTAWMASASHRANIVNTNYKDFGLVAVSGTLLGEETTLVVQMFGSTLGATATTPPSSGGTVSQPTGGTAGANTPAPEPKSQPLAVVGPIEDGGEPTAAPESQAKLTPVEQVVNTFNPTSSPKTIPLGFGFLLLGLFAMDEAYMLKGGLDRQEWKRTAENLGHMAILGLLMAVVYFARTGGII</sequence>
<dbReference type="Gene3D" id="3.40.33.10">
    <property type="entry name" value="CAP"/>
    <property type="match status" value="1"/>
</dbReference>
<evidence type="ECO:0000313" key="4">
    <source>
        <dbReference type="EMBL" id="OGC60136.1"/>
    </source>
</evidence>
<evidence type="ECO:0000313" key="5">
    <source>
        <dbReference type="Proteomes" id="UP000176967"/>
    </source>
</evidence>
<organism evidence="4 5">
    <name type="scientific">candidate division WWE3 bacterium RIFCSPLOWO2_01_FULL_53_14</name>
    <dbReference type="NCBI Taxonomy" id="1802628"/>
    <lineage>
        <taxon>Bacteria</taxon>
        <taxon>Katanobacteria</taxon>
    </lineage>
</organism>
<dbReference type="SUPFAM" id="SSF55797">
    <property type="entry name" value="PR-1-like"/>
    <property type="match status" value="1"/>
</dbReference>
<name>A0A1F4VSF4_UNCKA</name>
<feature type="transmembrane region" description="Helical" evidence="2">
    <location>
        <begin position="273"/>
        <end position="293"/>
    </location>
</feature>
<comment type="caution">
    <text evidence="4">The sequence shown here is derived from an EMBL/GenBank/DDBJ whole genome shotgun (WGS) entry which is preliminary data.</text>
</comment>
<feature type="domain" description="SCP" evidence="3">
    <location>
        <begin position="73"/>
        <end position="186"/>
    </location>
</feature>
<gene>
    <name evidence="4" type="ORF">A2890_01490</name>
</gene>
<evidence type="ECO:0000256" key="1">
    <source>
        <dbReference type="SAM" id="MobiDB-lite"/>
    </source>
</evidence>
<dbReference type="AlphaFoldDB" id="A0A1F4VSF4"/>
<dbReference type="PANTHER" id="PTHR31157:SF1">
    <property type="entry name" value="SCP DOMAIN-CONTAINING PROTEIN"/>
    <property type="match status" value="1"/>
</dbReference>
<reference evidence="4 5" key="1">
    <citation type="journal article" date="2016" name="Nat. Commun.">
        <title>Thousands of microbial genomes shed light on interconnected biogeochemical processes in an aquifer system.</title>
        <authorList>
            <person name="Anantharaman K."/>
            <person name="Brown C.T."/>
            <person name="Hug L.A."/>
            <person name="Sharon I."/>
            <person name="Castelle C.J."/>
            <person name="Probst A.J."/>
            <person name="Thomas B.C."/>
            <person name="Singh A."/>
            <person name="Wilkins M.J."/>
            <person name="Karaoz U."/>
            <person name="Brodie E.L."/>
            <person name="Williams K.H."/>
            <person name="Hubbard S.S."/>
            <person name="Banfield J.F."/>
        </authorList>
    </citation>
    <scope>NUCLEOTIDE SEQUENCE [LARGE SCALE GENOMIC DNA]</scope>
</reference>
<proteinExistence type="predicted"/>
<feature type="region of interest" description="Disordered" evidence="1">
    <location>
        <begin position="198"/>
        <end position="252"/>
    </location>
</feature>
<feature type="compositionally biased region" description="Polar residues" evidence="1">
    <location>
        <begin position="198"/>
        <end position="215"/>
    </location>
</feature>
<feature type="transmembrane region" description="Helical" evidence="2">
    <location>
        <begin position="37"/>
        <end position="53"/>
    </location>
</feature>
<keyword evidence="2" id="KW-0472">Membrane</keyword>
<evidence type="ECO:0000259" key="3">
    <source>
        <dbReference type="Pfam" id="PF00188"/>
    </source>
</evidence>
<dbReference type="InterPro" id="IPR014044">
    <property type="entry name" value="CAP_dom"/>
</dbReference>
<dbReference type="Pfam" id="PF00188">
    <property type="entry name" value="CAP"/>
    <property type="match status" value="1"/>
</dbReference>
<feature type="transmembrane region" description="Helical" evidence="2">
    <location>
        <begin position="305"/>
        <end position="325"/>
    </location>
</feature>
<protein>
    <recommendedName>
        <fullName evidence="3">SCP domain-containing protein</fullName>
    </recommendedName>
</protein>
<dbReference type="InterPro" id="IPR035940">
    <property type="entry name" value="CAP_sf"/>
</dbReference>
<keyword evidence="2" id="KW-0812">Transmembrane</keyword>